<name>A0AA39V0E2_ACESA</name>
<keyword evidence="3" id="KW-1185">Reference proteome</keyword>
<dbReference type="EMBL" id="JAUESC010000386">
    <property type="protein sequence ID" value="KAK0576024.1"/>
    <property type="molecule type" value="Genomic_DNA"/>
</dbReference>
<reference evidence="2" key="2">
    <citation type="submission" date="2023-06" db="EMBL/GenBank/DDBJ databases">
        <authorList>
            <person name="Swenson N.G."/>
            <person name="Wegrzyn J.L."/>
            <person name="Mcevoy S.L."/>
        </authorList>
    </citation>
    <scope>NUCLEOTIDE SEQUENCE</scope>
    <source>
        <strain evidence="2">NS2018</strain>
        <tissue evidence="2">Leaf</tissue>
    </source>
</reference>
<gene>
    <name evidence="2" type="ORF">LWI29_010791</name>
</gene>
<evidence type="ECO:0000256" key="1">
    <source>
        <dbReference type="SAM" id="MobiDB-lite"/>
    </source>
</evidence>
<evidence type="ECO:0000313" key="3">
    <source>
        <dbReference type="Proteomes" id="UP001168877"/>
    </source>
</evidence>
<protein>
    <submittedName>
        <fullName evidence="2">Uncharacterized protein</fullName>
    </submittedName>
</protein>
<accession>A0AA39V0E2</accession>
<reference evidence="2" key="1">
    <citation type="journal article" date="2022" name="Plant J.">
        <title>Strategies of tolerance reflected in two North American maple genomes.</title>
        <authorList>
            <person name="McEvoy S.L."/>
            <person name="Sezen U.U."/>
            <person name="Trouern-Trend A."/>
            <person name="McMahon S.M."/>
            <person name="Schaberg P.G."/>
            <person name="Yang J."/>
            <person name="Wegrzyn J.L."/>
            <person name="Swenson N.G."/>
        </authorList>
    </citation>
    <scope>NUCLEOTIDE SEQUENCE</scope>
    <source>
        <strain evidence="2">NS2018</strain>
    </source>
</reference>
<feature type="compositionally biased region" description="Polar residues" evidence="1">
    <location>
        <begin position="233"/>
        <end position="245"/>
    </location>
</feature>
<feature type="compositionally biased region" description="Low complexity" evidence="1">
    <location>
        <begin position="167"/>
        <end position="177"/>
    </location>
</feature>
<comment type="caution">
    <text evidence="2">The sequence shown here is derived from an EMBL/GenBank/DDBJ whole genome shotgun (WGS) entry which is preliminary data.</text>
</comment>
<proteinExistence type="predicted"/>
<dbReference type="Proteomes" id="UP001168877">
    <property type="component" value="Unassembled WGS sequence"/>
</dbReference>
<sequence length="245" mass="26405">MASESASNQSNSGHGKQQTSYAHMTIGSLVHSSKLSGSHGFTVSDKGGMNTWIVDSGATDHMTHSSHMFNTYTLSHVTFYPSYCMFQDQNSGKKIGLAKEKDGPYHLEAPSNPDGIKNNVSLSLLIENPSNKDRIWLHHLRSYLQGENSLEYKEELEDNFFQLDLSSSTSHPVSSNSGMTEPNTGLSPLTERGSSTDNPSIPLIDSSPVLPTPVSSNEPMATIDGGDGVLKEGSSSSKTSACSRF</sequence>
<dbReference type="AlphaFoldDB" id="A0AA39V0E2"/>
<evidence type="ECO:0000313" key="2">
    <source>
        <dbReference type="EMBL" id="KAK0576024.1"/>
    </source>
</evidence>
<feature type="compositionally biased region" description="Polar residues" evidence="1">
    <location>
        <begin position="178"/>
        <end position="199"/>
    </location>
</feature>
<feature type="region of interest" description="Disordered" evidence="1">
    <location>
        <begin position="167"/>
        <end position="245"/>
    </location>
</feature>
<organism evidence="2 3">
    <name type="scientific">Acer saccharum</name>
    <name type="common">Sugar maple</name>
    <dbReference type="NCBI Taxonomy" id="4024"/>
    <lineage>
        <taxon>Eukaryota</taxon>
        <taxon>Viridiplantae</taxon>
        <taxon>Streptophyta</taxon>
        <taxon>Embryophyta</taxon>
        <taxon>Tracheophyta</taxon>
        <taxon>Spermatophyta</taxon>
        <taxon>Magnoliopsida</taxon>
        <taxon>eudicotyledons</taxon>
        <taxon>Gunneridae</taxon>
        <taxon>Pentapetalae</taxon>
        <taxon>rosids</taxon>
        <taxon>malvids</taxon>
        <taxon>Sapindales</taxon>
        <taxon>Sapindaceae</taxon>
        <taxon>Hippocastanoideae</taxon>
        <taxon>Acereae</taxon>
        <taxon>Acer</taxon>
    </lineage>
</organism>